<dbReference type="PRINTS" id="PR00507">
    <property type="entry name" value="N12N6MTFRASE"/>
</dbReference>
<dbReference type="InterPro" id="IPR011639">
    <property type="entry name" value="MethylTrfase_TaqI-like_dom"/>
</dbReference>
<keyword evidence="5" id="KW-0949">S-adenosyl-L-methionine</keyword>
<evidence type="ECO:0000256" key="4">
    <source>
        <dbReference type="ARBA" id="ARBA00022679"/>
    </source>
</evidence>
<keyword evidence="3 9" id="KW-0489">Methyltransferase</keyword>
<comment type="similarity">
    <text evidence="1">Belongs to the N(4)/N(6)-methyltransferase family.</text>
</comment>
<name>A0ABV7D468_9PROT</name>
<dbReference type="InterPro" id="IPR054520">
    <property type="entry name" value="M_Eco57I_C"/>
</dbReference>
<dbReference type="Proteomes" id="UP001595444">
    <property type="component" value="Unassembled WGS sequence"/>
</dbReference>
<comment type="caution">
    <text evidence="9">The sequence shown here is derived from an EMBL/GenBank/DDBJ whole genome shotgun (WGS) entry which is preliminary data.</text>
</comment>
<evidence type="ECO:0000259" key="8">
    <source>
        <dbReference type="Pfam" id="PF22837"/>
    </source>
</evidence>
<dbReference type="InterPro" id="IPR002052">
    <property type="entry name" value="DNA_methylase_N6_adenine_CS"/>
</dbReference>
<evidence type="ECO:0000259" key="7">
    <source>
        <dbReference type="Pfam" id="PF07669"/>
    </source>
</evidence>
<dbReference type="Pfam" id="PF22837">
    <property type="entry name" value="M_Eco57I_C"/>
    <property type="match status" value="1"/>
</dbReference>
<dbReference type="GO" id="GO:0032259">
    <property type="term" value="P:methylation"/>
    <property type="evidence" value="ECO:0007669"/>
    <property type="project" value="UniProtKB-KW"/>
</dbReference>
<evidence type="ECO:0000256" key="3">
    <source>
        <dbReference type="ARBA" id="ARBA00022603"/>
    </source>
</evidence>
<organism evidence="9 10">
    <name type="scientific">Kordiimonas pumila</name>
    <dbReference type="NCBI Taxonomy" id="2161677"/>
    <lineage>
        <taxon>Bacteria</taxon>
        <taxon>Pseudomonadati</taxon>
        <taxon>Pseudomonadota</taxon>
        <taxon>Alphaproteobacteria</taxon>
        <taxon>Kordiimonadales</taxon>
        <taxon>Kordiimonadaceae</taxon>
        <taxon>Kordiimonas</taxon>
    </lineage>
</organism>
<dbReference type="PANTHER" id="PTHR33841:SF5">
    <property type="entry name" value="DNA METHYLASE (MODIFICATION METHYLASE) (METHYLTRANSFERASE)-RELATED"/>
    <property type="match status" value="1"/>
</dbReference>
<dbReference type="EMBL" id="JBHRSL010000004">
    <property type="protein sequence ID" value="MFC3051804.1"/>
    <property type="molecule type" value="Genomic_DNA"/>
</dbReference>
<dbReference type="Gene3D" id="3.40.50.150">
    <property type="entry name" value="Vaccinia Virus protein VP39"/>
    <property type="match status" value="1"/>
</dbReference>
<feature type="domain" description="Type II methyltransferase M.TaqI-like" evidence="7">
    <location>
        <begin position="91"/>
        <end position="197"/>
    </location>
</feature>
<dbReference type="GO" id="GO:0008168">
    <property type="term" value="F:methyltransferase activity"/>
    <property type="evidence" value="ECO:0007669"/>
    <property type="project" value="UniProtKB-KW"/>
</dbReference>
<evidence type="ECO:0000256" key="2">
    <source>
        <dbReference type="ARBA" id="ARBA00011900"/>
    </source>
</evidence>
<evidence type="ECO:0000313" key="10">
    <source>
        <dbReference type="Proteomes" id="UP001595444"/>
    </source>
</evidence>
<dbReference type="InterPro" id="IPR050953">
    <property type="entry name" value="N4_N6_ade-DNA_methylase"/>
</dbReference>
<evidence type="ECO:0000256" key="6">
    <source>
        <dbReference type="ARBA" id="ARBA00047942"/>
    </source>
</evidence>
<proteinExistence type="inferred from homology"/>
<keyword evidence="10" id="KW-1185">Reference proteome</keyword>
<protein>
    <recommendedName>
        <fullName evidence="2">site-specific DNA-methyltransferase (adenine-specific)</fullName>
        <ecNumber evidence="2">2.1.1.72</ecNumber>
    </recommendedName>
</protein>
<dbReference type="RefSeq" id="WP_194215270.1">
    <property type="nucleotide sequence ID" value="NZ_CP061205.1"/>
</dbReference>
<gene>
    <name evidence="9" type="ORF">ACFOKA_07805</name>
</gene>
<evidence type="ECO:0000256" key="5">
    <source>
        <dbReference type="ARBA" id="ARBA00022691"/>
    </source>
</evidence>
<keyword evidence="4" id="KW-0808">Transferase</keyword>
<dbReference type="CDD" id="cd02440">
    <property type="entry name" value="AdoMet_MTases"/>
    <property type="match status" value="1"/>
</dbReference>
<dbReference type="PANTHER" id="PTHR33841">
    <property type="entry name" value="DNA METHYLTRANSFERASE YEEA-RELATED"/>
    <property type="match status" value="1"/>
</dbReference>
<reference evidence="10" key="1">
    <citation type="journal article" date="2019" name="Int. J. Syst. Evol. Microbiol.">
        <title>The Global Catalogue of Microorganisms (GCM) 10K type strain sequencing project: providing services to taxonomists for standard genome sequencing and annotation.</title>
        <authorList>
            <consortium name="The Broad Institute Genomics Platform"/>
            <consortium name="The Broad Institute Genome Sequencing Center for Infectious Disease"/>
            <person name="Wu L."/>
            <person name="Ma J."/>
        </authorList>
    </citation>
    <scope>NUCLEOTIDE SEQUENCE [LARGE SCALE GENOMIC DNA]</scope>
    <source>
        <strain evidence="10">KCTC 62164</strain>
    </source>
</reference>
<sequence length="530" mass="60585">MTAKDHGVYYTPPLLAKFLAEHALAASMKGKPLSILEPSCGDGVFIEAIMSCFLKHKNNGHIIDCVELDETALTLAQKRSSHKVMRCNYINADFFDFSLENTKKYDLVIGNPPYVVKKRLSLETTDKCKEVYNAAGLNSRCFRNLWGGFLVQSASFLSENGILAFVLPAELLQVKYSEELRSFLLKCFDRVEIIAFEDIIFEDIEQDTILLIAHKKHSNKGLFSTSRKNISKLLENKPKFKRRPISTHTFKWTSHILTQEELKLLVDLEKQFKPVSSYCTAVAGIVTAANNFFIVNDETLNEYDLEEFAQPIIQKGMYVNGSASFTPEAFKKIKKSGKACHLLDFSKVKKNNFSAQTRRYLELGEKLEIDQRYKCRKRSPWYNVPGIWSSEGLFFKRSHLYPKLLENTSDAVATDSAYRITMLDDYDIQSLVHSFYNSLTLSLAELRGRFYGGGVLELTPNEFKSIPVPYTKISKSDFIEFAGHFDNKGSIDEILLKSDRKILIETFHLNDEVVDKLQIIRQKLTQRRLG</sequence>
<accession>A0ABV7D468</accession>
<dbReference type="Pfam" id="PF07669">
    <property type="entry name" value="Eco57I"/>
    <property type="match status" value="1"/>
</dbReference>
<evidence type="ECO:0000313" key="9">
    <source>
        <dbReference type="EMBL" id="MFC3051804.1"/>
    </source>
</evidence>
<comment type="catalytic activity">
    <reaction evidence="6">
        <text>a 2'-deoxyadenosine in DNA + S-adenosyl-L-methionine = an N(6)-methyl-2'-deoxyadenosine in DNA + S-adenosyl-L-homocysteine + H(+)</text>
        <dbReference type="Rhea" id="RHEA:15197"/>
        <dbReference type="Rhea" id="RHEA-COMP:12418"/>
        <dbReference type="Rhea" id="RHEA-COMP:12419"/>
        <dbReference type="ChEBI" id="CHEBI:15378"/>
        <dbReference type="ChEBI" id="CHEBI:57856"/>
        <dbReference type="ChEBI" id="CHEBI:59789"/>
        <dbReference type="ChEBI" id="CHEBI:90615"/>
        <dbReference type="ChEBI" id="CHEBI:90616"/>
        <dbReference type="EC" id="2.1.1.72"/>
    </reaction>
</comment>
<dbReference type="PROSITE" id="PS00092">
    <property type="entry name" value="N6_MTASE"/>
    <property type="match status" value="1"/>
</dbReference>
<feature type="domain" description="Type II methyltransferase M.Eco57I C-terminal" evidence="8">
    <location>
        <begin position="251"/>
        <end position="503"/>
    </location>
</feature>
<evidence type="ECO:0000256" key="1">
    <source>
        <dbReference type="ARBA" id="ARBA00006594"/>
    </source>
</evidence>
<dbReference type="EC" id="2.1.1.72" evidence="2"/>
<dbReference type="SUPFAM" id="SSF53335">
    <property type="entry name" value="S-adenosyl-L-methionine-dependent methyltransferases"/>
    <property type="match status" value="1"/>
</dbReference>
<dbReference type="InterPro" id="IPR029063">
    <property type="entry name" value="SAM-dependent_MTases_sf"/>
</dbReference>